<name>A0AAW0C2I1_9AGAR</name>
<gene>
    <name evidence="1" type="ORF">R3P38DRAFT_790768</name>
</gene>
<proteinExistence type="predicted"/>
<comment type="caution">
    <text evidence="1">The sequence shown here is derived from an EMBL/GenBank/DDBJ whole genome shotgun (WGS) entry which is preliminary data.</text>
</comment>
<keyword evidence="2" id="KW-1185">Reference proteome</keyword>
<dbReference type="Proteomes" id="UP001362999">
    <property type="component" value="Unassembled WGS sequence"/>
</dbReference>
<organism evidence="1 2">
    <name type="scientific">Favolaschia claudopus</name>
    <dbReference type="NCBI Taxonomy" id="2862362"/>
    <lineage>
        <taxon>Eukaryota</taxon>
        <taxon>Fungi</taxon>
        <taxon>Dikarya</taxon>
        <taxon>Basidiomycota</taxon>
        <taxon>Agaricomycotina</taxon>
        <taxon>Agaricomycetes</taxon>
        <taxon>Agaricomycetidae</taxon>
        <taxon>Agaricales</taxon>
        <taxon>Marasmiineae</taxon>
        <taxon>Mycenaceae</taxon>
        <taxon>Favolaschia</taxon>
    </lineage>
</organism>
<accession>A0AAW0C2I1</accession>
<evidence type="ECO:0000313" key="1">
    <source>
        <dbReference type="EMBL" id="KAK7033292.1"/>
    </source>
</evidence>
<evidence type="ECO:0000313" key="2">
    <source>
        <dbReference type="Proteomes" id="UP001362999"/>
    </source>
</evidence>
<reference evidence="1 2" key="1">
    <citation type="journal article" date="2024" name="J Genomics">
        <title>Draft genome sequencing and assembly of Favolaschia claudopus CIRM-BRFM 2984 isolated from oak limbs.</title>
        <authorList>
            <person name="Navarro D."/>
            <person name="Drula E."/>
            <person name="Chaduli D."/>
            <person name="Cazenave R."/>
            <person name="Ahrendt S."/>
            <person name="Wang J."/>
            <person name="Lipzen A."/>
            <person name="Daum C."/>
            <person name="Barry K."/>
            <person name="Grigoriev I.V."/>
            <person name="Favel A."/>
            <person name="Rosso M.N."/>
            <person name="Martin F."/>
        </authorList>
    </citation>
    <scope>NUCLEOTIDE SEQUENCE [LARGE SCALE GENOMIC DNA]</scope>
    <source>
        <strain evidence="1 2">CIRM-BRFM 2984</strain>
    </source>
</reference>
<dbReference type="AlphaFoldDB" id="A0AAW0C2I1"/>
<sequence>MALNLADWSKEHIREVFEASTDELSLRAINSTFSRSLAATLNGSPLDFDMLCGLVSAMRKQTLPSTGLRVEWRHADATPDDSSNRNGNFVGEYYIRGIWRAISESEQLVEFERRKKVSARIECGFSSRDNSNSNRRIVKLDIVATDTQIQENR</sequence>
<dbReference type="EMBL" id="JAWWNJ010000023">
    <property type="protein sequence ID" value="KAK7033292.1"/>
    <property type="molecule type" value="Genomic_DNA"/>
</dbReference>
<protein>
    <submittedName>
        <fullName evidence="1">Uncharacterized protein</fullName>
    </submittedName>
</protein>